<proteinExistence type="predicted"/>
<dbReference type="RefSeq" id="WP_069437704.1">
    <property type="nucleotide sequence ID" value="NZ_LPWG01000012.1"/>
</dbReference>
<evidence type="ECO:0000313" key="2">
    <source>
        <dbReference type="EMBL" id="ODR98986.1"/>
    </source>
</evidence>
<reference evidence="2 3" key="1">
    <citation type="journal article" date="2016" name="Environ. Microbiol.">
        <title>New Methyloceanibacter diversity from North Sea sediments includes methanotroph containing solely the soluble methane monooxygenase.</title>
        <authorList>
            <person name="Vekeman B."/>
            <person name="Kerckhof F.M."/>
            <person name="Cremers G."/>
            <person name="de Vos P."/>
            <person name="Vandamme P."/>
            <person name="Boon N."/>
            <person name="Op den Camp H.J."/>
            <person name="Heylen K."/>
        </authorList>
    </citation>
    <scope>NUCLEOTIDE SEQUENCE [LARGE SCALE GENOMIC DNA]</scope>
    <source>
        <strain evidence="2 3">R-67174</strain>
    </source>
</reference>
<gene>
    <name evidence="2" type="ORF">AUC68_07475</name>
</gene>
<feature type="transmembrane region" description="Helical" evidence="1">
    <location>
        <begin position="15"/>
        <end position="36"/>
    </location>
</feature>
<keyword evidence="3" id="KW-1185">Reference proteome</keyword>
<keyword evidence="1" id="KW-0812">Transmembrane</keyword>
<evidence type="ECO:0000313" key="3">
    <source>
        <dbReference type="Proteomes" id="UP000094501"/>
    </source>
</evidence>
<dbReference type="AlphaFoldDB" id="A0A1E3W1G8"/>
<keyword evidence="1" id="KW-0472">Membrane</keyword>
<accession>A0A1E3W1G8</accession>
<protein>
    <submittedName>
        <fullName evidence="2">Uncharacterized protein</fullName>
    </submittedName>
</protein>
<name>A0A1E3W1G8_9HYPH</name>
<sequence length="63" mass="7138">MADGRSLIDTLQKQFVAWILSLLAVAAAAVVIWWFASDLIVVIIHAFEIIAWLLGLMLWPFRL</sequence>
<evidence type="ECO:0000256" key="1">
    <source>
        <dbReference type="SAM" id="Phobius"/>
    </source>
</evidence>
<dbReference type="EMBL" id="LPWG01000012">
    <property type="protein sequence ID" value="ODR98986.1"/>
    <property type="molecule type" value="Genomic_DNA"/>
</dbReference>
<keyword evidence="1" id="KW-1133">Transmembrane helix</keyword>
<feature type="transmembrane region" description="Helical" evidence="1">
    <location>
        <begin position="42"/>
        <end position="61"/>
    </location>
</feature>
<comment type="caution">
    <text evidence="2">The sequence shown here is derived from an EMBL/GenBank/DDBJ whole genome shotgun (WGS) entry which is preliminary data.</text>
</comment>
<dbReference type="Proteomes" id="UP000094501">
    <property type="component" value="Unassembled WGS sequence"/>
</dbReference>
<organism evidence="2 3">
    <name type="scientific">Methyloceanibacter methanicus</name>
    <dbReference type="NCBI Taxonomy" id="1774968"/>
    <lineage>
        <taxon>Bacteria</taxon>
        <taxon>Pseudomonadati</taxon>
        <taxon>Pseudomonadota</taxon>
        <taxon>Alphaproteobacteria</taxon>
        <taxon>Hyphomicrobiales</taxon>
        <taxon>Hyphomicrobiaceae</taxon>
        <taxon>Methyloceanibacter</taxon>
    </lineage>
</organism>